<comment type="subunit">
    <text evidence="9">Homodimer.</text>
</comment>
<feature type="binding site" evidence="9">
    <location>
        <position position="139"/>
    </location>
    <ligand>
        <name>substrate</name>
    </ligand>
</feature>
<evidence type="ECO:0000259" key="11">
    <source>
        <dbReference type="Pfam" id="PF00294"/>
    </source>
</evidence>
<dbReference type="PANTHER" id="PTHR10584">
    <property type="entry name" value="SUGAR KINASE"/>
    <property type="match status" value="1"/>
</dbReference>
<feature type="binding site" evidence="9">
    <location>
        <begin position="11"/>
        <end position="13"/>
    </location>
    <ligand>
        <name>substrate</name>
    </ligand>
</feature>
<evidence type="ECO:0000256" key="4">
    <source>
        <dbReference type="ARBA" id="ARBA00022777"/>
    </source>
</evidence>
<feature type="binding site" evidence="9">
    <location>
        <position position="264"/>
    </location>
    <ligand>
        <name>K(+)</name>
        <dbReference type="ChEBI" id="CHEBI:29103"/>
    </ligand>
</feature>
<keyword evidence="5 9" id="KW-0067">ATP-binding</keyword>
<evidence type="ECO:0000256" key="10">
    <source>
        <dbReference type="SAM" id="MobiDB-lite"/>
    </source>
</evidence>
<dbReference type="GO" id="GO:0005524">
    <property type="term" value="F:ATP binding"/>
    <property type="evidence" value="ECO:0007669"/>
    <property type="project" value="UniProtKB-UniRule"/>
</dbReference>
<dbReference type="Gene3D" id="3.40.1190.20">
    <property type="match status" value="1"/>
</dbReference>
<dbReference type="InterPro" id="IPR011611">
    <property type="entry name" value="PfkB_dom"/>
</dbReference>
<dbReference type="PRINTS" id="PR00990">
    <property type="entry name" value="RIBOKINASE"/>
</dbReference>
<comment type="pathway">
    <text evidence="9">Carbohydrate metabolism; D-ribose degradation; D-ribose 5-phosphate from beta-D-ribopyranose: step 2/2.</text>
</comment>
<keyword evidence="3 9" id="KW-0547">Nucleotide-binding</keyword>
<dbReference type="CDD" id="cd01174">
    <property type="entry name" value="ribokinase"/>
    <property type="match status" value="1"/>
</dbReference>
<feature type="domain" description="Carbohydrate kinase PfkB" evidence="11">
    <location>
        <begin position="1"/>
        <end position="272"/>
    </location>
</feature>
<dbReference type="SUPFAM" id="SSF53613">
    <property type="entry name" value="Ribokinase-like"/>
    <property type="match status" value="1"/>
</dbReference>
<feature type="compositionally biased region" description="Low complexity" evidence="10">
    <location>
        <begin position="249"/>
        <end position="259"/>
    </location>
</feature>
<dbReference type="GO" id="GO:0004747">
    <property type="term" value="F:ribokinase activity"/>
    <property type="evidence" value="ECO:0007669"/>
    <property type="project" value="UniProtKB-UniRule"/>
</dbReference>
<evidence type="ECO:0000256" key="7">
    <source>
        <dbReference type="ARBA" id="ARBA00022958"/>
    </source>
</evidence>
<dbReference type="InterPro" id="IPR002139">
    <property type="entry name" value="Ribo/fructo_kinase"/>
</dbReference>
<feature type="binding site" evidence="9">
    <location>
        <position position="266"/>
    </location>
    <ligand>
        <name>K(+)</name>
        <dbReference type="ChEBI" id="CHEBI:29103"/>
    </ligand>
</feature>
<keyword evidence="13" id="KW-1185">Reference proteome</keyword>
<dbReference type="EMBL" id="WPCU01000002">
    <property type="protein sequence ID" value="MVA74579.1"/>
    <property type="molecule type" value="Genomic_DNA"/>
</dbReference>
<feature type="binding site" evidence="9">
    <location>
        <position position="225"/>
    </location>
    <ligand>
        <name>K(+)</name>
        <dbReference type="ChEBI" id="CHEBI:29103"/>
    </ligand>
</feature>
<name>A0A6A9UZX1_9ACTN</name>
<evidence type="ECO:0000256" key="2">
    <source>
        <dbReference type="ARBA" id="ARBA00022723"/>
    </source>
</evidence>
<protein>
    <recommendedName>
        <fullName evidence="9">Ribokinase</fullName>
        <shortName evidence="9">RK</shortName>
        <ecNumber evidence="9">2.7.1.15</ecNumber>
    </recommendedName>
</protein>
<feature type="binding site" evidence="9">
    <location>
        <begin position="230"/>
        <end position="231"/>
    </location>
    <ligand>
        <name>ATP</name>
        <dbReference type="ChEBI" id="CHEBI:30616"/>
    </ligand>
</feature>
<dbReference type="UniPathway" id="UPA00916">
    <property type="reaction ID" value="UER00889"/>
</dbReference>
<dbReference type="GO" id="GO:0046872">
    <property type="term" value="F:metal ion binding"/>
    <property type="evidence" value="ECO:0007669"/>
    <property type="project" value="UniProtKB-KW"/>
</dbReference>
<accession>A0A6A9UZX1</accession>
<keyword evidence="9" id="KW-0963">Cytoplasm</keyword>
<evidence type="ECO:0000313" key="12">
    <source>
        <dbReference type="EMBL" id="MVA74579.1"/>
    </source>
</evidence>
<comment type="activity regulation">
    <text evidence="9">Activated by a monovalent cation that binds near, but not in, the active site. The most likely occupant of the site in vivo is potassium. Ion binding induces a conformational change that may alter substrate affinity.</text>
</comment>
<dbReference type="AlphaFoldDB" id="A0A6A9UZX1"/>
<evidence type="ECO:0000256" key="1">
    <source>
        <dbReference type="ARBA" id="ARBA00022679"/>
    </source>
</evidence>
<feature type="binding site" evidence="9">
    <location>
        <position position="183"/>
    </location>
    <ligand>
        <name>ATP</name>
        <dbReference type="ChEBI" id="CHEBI:30616"/>
    </ligand>
</feature>
<comment type="catalytic activity">
    <reaction evidence="9">
        <text>D-ribose + ATP = D-ribose 5-phosphate + ADP + H(+)</text>
        <dbReference type="Rhea" id="RHEA:13697"/>
        <dbReference type="ChEBI" id="CHEBI:15378"/>
        <dbReference type="ChEBI" id="CHEBI:30616"/>
        <dbReference type="ChEBI" id="CHEBI:47013"/>
        <dbReference type="ChEBI" id="CHEBI:78346"/>
        <dbReference type="ChEBI" id="CHEBI:456216"/>
        <dbReference type="EC" id="2.7.1.15"/>
    </reaction>
</comment>
<feature type="region of interest" description="Disordered" evidence="10">
    <location>
        <begin position="249"/>
        <end position="278"/>
    </location>
</feature>
<comment type="similarity">
    <text evidence="9">Belongs to the carbohydrate kinase PfkB family. Ribokinase subfamily.</text>
</comment>
<feature type="binding site" evidence="9">
    <location>
        <position position="261"/>
    </location>
    <ligand>
        <name>K(+)</name>
        <dbReference type="ChEBI" id="CHEBI:29103"/>
    </ligand>
</feature>
<keyword evidence="4 9" id="KW-0418">Kinase</keyword>
<evidence type="ECO:0000256" key="8">
    <source>
        <dbReference type="ARBA" id="ARBA00023277"/>
    </source>
</evidence>
<gene>
    <name evidence="9" type="primary">rbsK</name>
    <name evidence="12" type="ORF">GC722_00795</name>
</gene>
<reference evidence="12 13" key="1">
    <citation type="submission" date="2019-12" db="EMBL/GenBank/DDBJ databases">
        <title>Auraticoccus cholistani sp. nov., an actinomycete isolated from soil of Cholistan desert.</title>
        <authorList>
            <person name="Cheema M.T."/>
        </authorList>
    </citation>
    <scope>NUCLEOTIDE SEQUENCE [LARGE SCALE GENOMIC DNA]</scope>
    <source>
        <strain evidence="12 13">F435</strain>
    </source>
</reference>
<keyword evidence="7 9" id="KW-0630">Potassium</keyword>
<keyword evidence="8 9" id="KW-0119">Carbohydrate metabolism</keyword>
<evidence type="ECO:0000256" key="9">
    <source>
        <dbReference type="HAMAP-Rule" id="MF_01987"/>
    </source>
</evidence>
<dbReference type="InterPro" id="IPR029056">
    <property type="entry name" value="Ribokinase-like"/>
</dbReference>
<proteinExistence type="inferred from homology"/>
<dbReference type="HAMAP" id="MF_01987">
    <property type="entry name" value="Ribokinase"/>
    <property type="match status" value="1"/>
</dbReference>
<dbReference type="GO" id="GO:0005829">
    <property type="term" value="C:cytosol"/>
    <property type="evidence" value="ECO:0007669"/>
    <property type="project" value="TreeGrafter"/>
</dbReference>
<keyword evidence="6 9" id="KW-0460">Magnesium</keyword>
<comment type="function">
    <text evidence="9">Catalyzes the phosphorylation of ribose at O-5 in a reaction requiring ATP and magnesium. The resulting D-ribose-5-phosphate can then be used either for sythesis of nucleotides, histidine, and tryptophan, or as a component of the pentose phosphate pathway.</text>
</comment>
<keyword evidence="1 9" id="KW-0808">Transferase</keyword>
<organism evidence="12 13">
    <name type="scientific">Auraticoccus cholistanensis</name>
    <dbReference type="NCBI Taxonomy" id="2656650"/>
    <lineage>
        <taxon>Bacteria</taxon>
        <taxon>Bacillati</taxon>
        <taxon>Actinomycetota</taxon>
        <taxon>Actinomycetes</taxon>
        <taxon>Propionibacteriales</taxon>
        <taxon>Propionibacteriaceae</taxon>
        <taxon>Auraticoccus</taxon>
    </lineage>
</organism>
<feature type="binding site" evidence="9">
    <location>
        <begin position="39"/>
        <end position="43"/>
    </location>
    <ligand>
        <name>substrate</name>
    </ligand>
</feature>
<dbReference type="Proteomes" id="UP000435304">
    <property type="component" value="Unassembled WGS sequence"/>
</dbReference>
<feature type="binding site" evidence="9">
    <location>
        <begin position="203"/>
        <end position="208"/>
    </location>
    <ligand>
        <name>ATP</name>
        <dbReference type="ChEBI" id="CHEBI:30616"/>
    </ligand>
</feature>
<comment type="subcellular location">
    <subcellularLocation>
        <location evidence="9">Cytoplasm</location>
    </subcellularLocation>
</comment>
<dbReference type="Pfam" id="PF00294">
    <property type="entry name" value="PfkB"/>
    <property type="match status" value="1"/>
</dbReference>
<evidence type="ECO:0000256" key="6">
    <source>
        <dbReference type="ARBA" id="ARBA00022842"/>
    </source>
</evidence>
<comment type="caution">
    <text evidence="9">Lacks conserved residue(s) required for the propagation of feature annotation.</text>
</comment>
<comment type="cofactor">
    <cofactor evidence="9">
        <name>Mg(2+)</name>
        <dbReference type="ChEBI" id="CHEBI:18420"/>
    </cofactor>
    <text evidence="9">Requires a divalent cation, most likely magnesium in vivo, as an electrophilic catalyst to aid phosphoryl group transfer. It is the chelate of the metal and the nucleotide that is the actual substrate.</text>
</comment>
<dbReference type="InterPro" id="IPR011877">
    <property type="entry name" value="Ribokinase"/>
</dbReference>
<keyword evidence="2 9" id="KW-0479">Metal-binding</keyword>
<dbReference type="PANTHER" id="PTHR10584:SF166">
    <property type="entry name" value="RIBOKINASE"/>
    <property type="match status" value="1"/>
</dbReference>
<feature type="compositionally biased region" description="Pro residues" evidence="10">
    <location>
        <begin position="267"/>
        <end position="278"/>
    </location>
</feature>
<feature type="binding site" evidence="9">
    <location>
        <position position="231"/>
    </location>
    <ligand>
        <name>substrate</name>
    </ligand>
</feature>
<comment type="caution">
    <text evidence="12">The sequence shown here is derived from an EMBL/GenBank/DDBJ whole genome shotgun (WGS) entry which is preliminary data.</text>
</comment>
<sequence length="278" mass="28526">MSRVVVLGSVNADLHLQVPRHPRTGETVMSSGLEHRFGGKGANQAVAAARAGAPTVLVGKVGDDAPGTAYRDRLDRFGVDTSRLLTAAGVPTGTAVVYVDADHDNMIVVAPGANACVELPDLRLLDDLGPGDVLLVQLELRTEVVEAAVRLAAGRGARVVLNLAPYAALAPDVLALADPVVVNEHEHRLLQADGLECPSLLVTVGAEGSRWGPHRVPAPVVQPVDTTGAGDAYCGTLAARLALGDDPRAAMTAASRAAADTVRHPGAQPPPPSPSAPV</sequence>
<dbReference type="EC" id="2.7.1.15" evidence="9"/>
<evidence type="ECO:0000313" key="13">
    <source>
        <dbReference type="Proteomes" id="UP000435304"/>
    </source>
</evidence>
<feature type="active site" description="Proton acceptor" evidence="9">
    <location>
        <position position="231"/>
    </location>
</feature>
<evidence type="ECO:0000256" key="5">
    <source>
        <dbReference type="ARBA" id="ARBA00022840"/>
    </source>
</evidence>
<feature type="binding site" evidence="9">
    <location>
        <position position="227"/>
    </location>
    <ligand>
        <name>K(+)</name>
        <dbReference type="ChEBI" id="CHEBI:29103"/>
    </ligand>
</feature>
<dbReference type="RefSeq" id="WP_156607076.1">
    <property type="nucleotide sequence ID" value="NZ_WPCU01000002.1"/>
</dbReference>
<dbReference type="GO" id="GO:0019303">
    <property type="term" value="P:D-ribose catabolic process"/>
    <property type="evidence" value="ECO:0007669"/>
    <property type="project" value="UniProtKB-UniRule"/>
</dbReference>
<evidence type="ECO:0000256" key="3">
    <source>
        <dbReference type="ARBA" id="ARBA00022741"/>
    </source>
</evidence>